<dbReference type="SUPFAM" id="SSF47413">
    <property type="entry name" value="lambda repressor-like DNA-binding domains"/>
    <property type="match status" value="1"/>
</dbReference>
<dbReference type="PROSITE" id="PS50943">
    <property type="entry name" value="HTH_CROC1"/>
    <property type="match status" value="1"/>
</dbReference>
<evidence type="ECO:0000313" key="5">
    <source>
        <dbReference type="Proteomes" id="UP000028042"/>
    </source>
</evidence>
<dbReference type="KEGG" id="cpae:CPAST_c40650"/>
<dbReference type="Gene3D" id="1.10.260.40">
    <property type="entry name" value="lambda repressor-like DNA-binding domains"/>
    <property type="match status" value="1"/>
</dbReference>
<reference evidence="3 5" key="3">
    <citation type="journal article" name="Genome Announc.">
        <title>Improved Draft Genome Sequence of Clostridium pasteurianum Strain ATCC 6013 (DSM 525) Using a Hybrid Next-Generation Sequencing Approach.</title>
        <authorList>
            <person name="Pyne M.E."/>
            <person name="Utturkar S."/>
            <person name="Brown S.D."/>
            <person name="Moo-Young M."/>
            <person name="Chung D.A."/>
            <person name="Chou C.P."/>
        </authorList>
    </citation>
    <scope>NUCLEOTIDE SEQUENCE [LARGE SCALE GENOMIC DNA]</scope>
    <source>
        <strain evidence="3 5">ATCC 6013</strain>
    </source>
</reference>
<feature type="domain" description="HTH cro/C1-type" evidence="1">
    <location>
        <begin position="7"/>
        <end position="62"/>
    </location>
</feature>
<evidence type="ECO:0000313" key="4">
    <source>
        <dbReference type="EMBL" id="KRU13893.1"/>
    </source>
</evidence>
<protein>
    <submittedName>
        <fullName evidence="3">Helix-turn-helix domain protein</fullName>
    </submittedName>
</protein>
<dbReference type="GO" id="GO:0003677">
    <property type="term" value="F:DNA binding"/>
    <property type="evidence" value="ECO:0007669"/>
    <property type="project" value="InterPro"/>
</dbReference>
<dbReference type="eggNOG" id="ENOG5030ASF">
    <property type="taxonomic scope" value="Bacteria"/>
</dbReference>
<dbReference type="Proteomes" id="UP000030905">
    <property type="component" value="Chromosome"/>
</dbReference>
<name>A0A0H3J9A7_CLOPA</name>
<dbReference type="InterPro" id="IPR010982">
    <property type="entry name" value="Lambda_DNA-bd_dom_sf"/>
</dbReference>
<gene>
    <name evidence="2" type="ORF">CLPA_c40650</name>
    <name evidence="4" type="ORF">CP6013_03149</name>
    <name evidence="3" type="ORF">CP6013_04034</name>
</gene>
<dbReference type="EMBL" id="JPGY02000001">
    <property type="protein sequence ID" value="KRU13893.1"/>
    <property type="molecule type" value="Genomic_DNA"/>
</dbReference>
<dbReference type="AlphaFoldDB" id="A0A0H3J9A7"/>
<dbReference type="GeneID" id="93076134"/>
<dbReference type="InterPro" id="IPR001387">
    <property type="entry name" value="Cro/C1-type_HTH"/>
</dbReference>
<dbReference type="Proteomes" id="UP000028042">
    <property type="component" value="Unassembled WGS sequence"/>
</dbReference>
<dbReference type="RefSeq" id="WP_003444916.1">
    <property type="nucleotide sequence ID" value="NZ_ANZB01000006.1"/>
</dbReference>
<dbReference type="KEGG" id="cpat:CLPA_c40650"/>
<evidence type="ECO:0000313" key="6">
    <source>
        <dbReference type="Proteomes" id="UP000030905"/>
    </source>
</evidence>
<keyword evidence="6" id="KW-1185">Reference proteome</keyword>
<organism evidence="2 6">
    <name type="scientific">Clostridium pasteurianum DSM 525 = ATCC 6013</name>
    <dbReference type="NCBI Taxonomy" id="1262449"/>
    <lineage>
        <taxon>Bacteria</taxon>
        <taxon>Bacillati</taxon>
        <taxon>Bacillota</taxon>
        <taxon>Clostridia</taxon>
        <taxon>Eubacteriales</taxon>
        <taxon>Clostridiaceae</taxon>
        <taxon>Clostridium</taxon>
    </lineage>
</organism>
<evidence type="ECO:0000313" key="2">
    <source>
        <dbReference type="EMBL" id="AJA54082.1"/>
    </source>
</evidence>
<accession>A0A0H3J9A7</accession>
<proteinExistence type="predicted"/>
<reference evidence="3" key="2">
    <citation type="submission" date="2015-10" db="EMBL/GenBank/DDBJ databases">
        <title>Improved Draft Genome Sequence of Clostridium pasteurianum Strain ATCC 6013 (DSM 525) Using a Hybrid Next-Generation Sequencing Approach.</title>
        <authorList>
            <person name="Pyne M.E."/>
            <person name="Utturkar S.M."/>
            <person name="Brown S.D."/>
            <person name="Moo-Young M."/>
            <person name="Chung D.A."/>
            <person name="Chou P.C."/>
        </authorList>
    </citation>
    <scope>NUCLEOTIDE SEQUENCE</scope>
    <source>
        <strain evidence="3">ATCC 6013</strain>
    </source>
</reference>
<evidence type="ECO:0000259" key="1">
    <source>
        <dbReference type="PROSITE" id="PS50943"/>
    </source>
</evidence>
<dbReference type="CDD" id="cd00093">
    <property type="entry name" value="HTH_XRE"/>
    <property type="match status" value="1"/>
</dbReference>
<dbReference type="EMBL" id="JPGY02000002">
    <property type="protein sequence ID" value="KRU10742.1"/>
    <property type="molecule type" value="Genomic_DNA"/>
</dbReference>
<reference evidence="2 6" key="1">
    <citation type="journal article" date="2015" name="Genome Announc.">
        <title>Complete Genome Sequence of the Nitrogen-Fixing and Solvent-Producing Clostridium pasteurianum DSM 525.</title>
        <authorList>
            <person name="Poehlein A."/>
            <person name="Grosse-Honebrink A."/>
            <person name="Zhang Y."/>
            <person name="Minton N.P."/>
            <person name="Daniel R."/>
        </authorList>
    </citation>
    <scope>NUCLEOTIDE SEQUENCE [LARGE SCALE GENOMIC DNA]</scope>
    <source>
        <strain evidence="2">DSM 525</strain>
        <strain evidence="6">DSM 525 / ATCC 6013</strain>
    </source>
</reference>
<dbReference type="PATRIC" id="fig|1262449.3.peg.2066"/>
<sequence length="82" mass="9391">MPNINKLKGKIVEKGRNVEDLAKAIGVNKSTLYRKFRNDGENISIKEAIQIINELNLSIEEANAIFFNHFVAYNAKKIKMRN</sequence>
<dbReference type="Pfam" id="PF01381">
    <property type="entry name" value="HTH_3"/>
    <property type="match status" value="1"/>
</dbReference>
<evidence type="ECO:0000313" key="3">
    <source>
        <dbReference type="EMBL" id="KRU10742.1"/>
    </source>
</evidence>
<dbReference type="EMBL" id="CP009268">
    <property type="protein sequence ID" value="AJA54082.1"/>
    <property type="molecule type" value="Genomic_DNA"/>
</dbReference>